<reference evidence="5" key="1">
    <citation type="journal article" date="2021" name="PeerJ">
        <title>Extensive microbial diversity within the chicken gut microbiome revealed by metagenomics and culture.</title>
        <authorList>
            <person name="Gilroy R."/>
            <person name="Ravi A."/>
            <person name="Getino M."/>
            <person name="Pursley I."/>
            <person name="Horton D.L."/>
            <person name="Alikhan N.F."/>
            <person name="Baker D."/>
            <person name="Gharbi K."/>
            <person name="Hall N."/>
            <person name="Watson M."/>
            <person name="Adriaenssens E.M."/>
            <person name="Foster-Nyarko E."/>
            <person name="Jarju S."/>
            <person name="Secka A."/>
            <person name="Antonio M."/>
            <person name="Oren A."/>
            <person name="Chaudhuri R.R."/>
            <person name="La Ragione R."/>
            <person name="Hildebrand F."/>
            <person name="Pallen M.J."/>
        </authorList>
    </citation>
    <scope>NUCLEOTIDE SEQUENCE</scope>
    <source>
        <strain evidence="5">B5_2728</strain>
    </source>
</reference>
<dbReference type="PANTHER" id="PTHR30383">
    <property type="entry name" value="THIOESTERASE 1/PROTEASE 1/LYSOPHOSPHOLIPASE L1"/>
    <property type="match status" value="1"/>
</dbReference>
<dbReference type="Pfam" id="PF18998">
    <property type="entry name" value="Flg_new_2"/>
    <property type="match status" value="1"/>
</dbReference>
<dbReference type="InterPro" id="IPR036514">
    <property type="entry name" value="SGNH_hydro_sf"/>
</dbReference>
<sequence>MVFHSNQSPFHSFLKKPWVLPVTAGGVAALAVVGLVFMGMKKNPAPLVDSSSSAASSWVEPEEDKNYTMDNKVDATQFQGTVLPETEDAGQSYLDETLFIGDSNTARYMVYGPEDSSEPFTTIDNNIGVVSMGVQQIESLACQNFKGYSSAVTIPKAVEIMQPRRIIIGFGTNNLGMNVEQYIRNYKKGLEAIREAYPHAEIIVNAVPPVDKQRSNTSLTMQKVDAFNSALVTMCKEEGYRFLDSSEALEDPSSGWAKKDYTLSDGVHLSQTGVRALFHYIRTHASTTEDTRPKPLKEIPAVKGVTPNLIDKDPIAVRGEQDGEDDEDESTTKKVPVEFTAGEGGTIVGKTSQLVEVGGSCSPVVAQPDEGWEFDYWTATIGSTGTSKEKLTFKVPGNADANGVILKAHFKKVEAESEPDSSEVESTATPKPTATPEPVATATPAPTTAPTKEPVATATPAPVATAAPAVTPAPTKEPTPQPTATTAPTPAPTPEPTAAPTPAPTPEPTPVPVPEPPVVESSVESAQPE</sequence>
<comment type="caution">
    <text evidence="5">The sequence shown here is derived from an EMBL/GenBank/DDBJ whole genome shotgun (WGS) entry which is preliminary data.</text>
</comment>
<evidence type="ECO:0008006" key="7">
    <source>
        <dbReference type="Google" id="ProtNLM"/>
    </source>
</evidence>
<dbReference type="Pfam" id="PF13472">
    <property type="entry name" value="Lipase_GDSL_2"/>
    <property type="match status" value="1"/>
</dbReference>
<feature type="domain" description="Bacterial repeat" evidence="4">
    <location>
        <begin position="336"/>
        <end position="413"/>
    </location>
</feature>
<dbReference type="InterPro" id="IPR044060">
    <property type="entry name" value="Bacterial_rp_domain"/>
</dbReference>
<dbReference type="InterPro" id="IPR051532">
    <property type="entry name" value="Ester_Hydrolysis_Enzymes"/>
</dbReference>
<protein>
    <recommendedName>
        <fullName evidence="7">SGNH hydrolase-type esterase domain-containing protein</fullName>
    </recommendedName>
</protein>
<proteinExistence type="predicted"/>
<dbReference type="InterPro" id="IPR013830">
    <property type="entry name" value="SGNH_hydro"/>
</dbReference>
<dbReference type="AlphaFoldDB" id="A0A948WQE9"/>
<feature type="compositionally biased region" description="Low complexity" evidence="1">
    <location>
        <begin position="427"/>
        <end position="474"/>
    </location>
</feature>
<name>A0A948WQE9_9FIRM</name>
<dbReference type="Proteomes" id="UP000713596">
    <property type="component" value="Unassembled WGS sequence"/>
</dbReference>
<evidence type="ECO:0000256" key="2">
    <source>
        <dbReference type="SAM" id="Phobius"/>
    </source>
</evidence>
<feature type="transmembrane region" description="Helical" evidence="2">
    <location>
        <begin position="18"/>
        <end position="37"/>
    </location>
</feature>
<evidence type="ECO:0000256" key="1">
    <source>
        <dbReference type="SAM" id="MobiDB-lite"/>
    </source>
</evidence>
<dbReference type="SUPFAM" id="SSF52266">
    <property type="entry name" value="SGNH hydrolase"/>
    <property type="match status" value="1"/>
</dbReference>
<evidence type="ECO:0000313" key="5">
    <source>
        <dbReference type="EMBL" id="MBU3805584.1"/>
    </source>
</evidence>
<gene>
    <name evidence="5" type="ORF">H9882_01580</name>
</gene>
<keyword evidence="2" id="KW-1133">Transmembrane helix</keyword>
<evidence type="ECO:0000259" key="4">
    <source>
        <dbReference type="Pfam" id="PF18998"/>
    </source>
</evidence>
<accession>A0A948WQE9</accession>
<reference evidence="5" key="2">
    <citation type="submission" date="2021-04" db="EMBL/GenBank/DDBJ databases">
        <authorList>
            <person name="Gilroy R."/>
        </authorList>
    </citation>
    <scope>NUCLEOTIDE SEQUENCE</scope>
    <source>
        <strain evidence="5">B5_2728</strain>
    </source>
</reference>
<keyword evidence="2" id="KW-0472">Membrane</keyword>
<evidence type="ECO:0000259" key="3">
    <source>
        <dbReference type="Pfam" id="PF13472"/>
    </source>
</evidence>
<dbReference type="Gene3D" id="3.40.50.1110">
    <property type="entry name" value="SGNH hydrolase"/>
    <property type="match status" value="1"/>
</dbReference>
<dbReference type="EMBL" id="JAHLFP010000009">
    <property type="protein sequence ID" value="MBU3805584.1"/>
    <property type="molecule type" value="Genomic_DNA"/>
</dbReference>
<feature type="compositionally biased region" description="Pro residues" evidence="1">
    <location>
        <begin position="489"/>
        <end position="517"/>
    </location>
</feature>
<feature type="domain" description="SGNH hydrolase-type esterase" evidence="3">
    <location>
        <begin position="99"/>
        <end position="275"/>
    </location>
</feature>
<evidence type="ECO:0000313" key="6">
    <source>
        <dbReference type="Proteomes" id="UP000713596"/>
    </source>
</evidence>
<feature type="compositionally biased region" description="Low complexity" evidence="1">
    <location>
        <begin position="518"/>
        <end position="529"/>
    </location>
</feature>
<feature type="region of interest" description="Disordered" evidence="1">
    <location>
        <begin position="412"/>
        <end position="529"/>
    </location>
</feature>
<organism evidence="5 6">
    <name type="scientific">Candidatus Allofournierella pullistercoris</name>
    <dbReference type="NCBI Taxonomy" id="2838597"/>
    <lineage>
        <taxon>Bacteria</taxon>
        <taxon>Bacillati</taxon>
        <taxon>Bacillota</taxon>
        <taxon>Clostridia</taxon>
        <taxon>Eubacteriales</taxon>
        <taxon>Oscillospiraceae</taxon>
        <taxon>Allofournierella</taxon>
    </lineage>
</organism>
<keyword evidence="2" id="KW-0812">Transmembrane</keyword>